<keyword evidence="1" id="KW-1133">Transmembrane helix</keyword>
<keyword evidence="3" id="KW-1185">Reference proteome</keyword>
<feature type="transmembrane region" description="Helical" evidence="1">
    <location>
        <begin position="145"/>
        <end position="167"/>
    </location>
</feature>
<evidence type="ECO:0000313" key="2">
    <source>
        <dbReference type="EMBL" id="GAA4285794.1"/>
    </source>
</evidence>
<sequence>MITIPPLVGMVLSGPALAHVPLLGLWWAGYLAFFAVGLWLRSRRRPRYLPAARTYMLVTAALALVLLVAAPSLAVWALPYAPLVVVTMWCSAHRKDRSLLNDTVTVVAAGLMTAVAYDAGTPGLWGGPGSAVGPPGGSADGALGGWTWTWLVTALVTAYFLGTVLYVKTNIRERGNRAYLVASVAFHGAGAAATAALASAGLVTPAHALVWGALAVRAAAVPLVAARLGRPVRPLVIGVGEIVFSVLVAATLLVG</sequence>
<reference evidence="3" key="1">
    <citation type="journal article" date="2019" name="Int. J. Syst. Evol. Microbiol.">
        <title>The Global Catalogue of Microorganisms (GCM) 10K type strain sequencing project: providing services to taxonomists for standard genome sequencing and annotation.</title>
        <authorList>
            <consortium name="The Broad Institute Genomics Platform"/>
            <consortium name="The Broad Institute Genome Sequencing Center for Infectious Disease"/>
            <person name="Wu L."/>
            <person name="Ma J."/>
        </authorList>
    </citation>
    <scope>NUCLEOTIDE SEQUENCE [LARGE SCALE GENOMIC DNA]</scope>
    <source>
        <strain evidence="3">JCM 17459</strain>
    </source>
</reference>
<dbReference type="EMBL" id="BAABBA010000001">
    <property type="protein sequence ID" value="GAA4285794.1"/>
    <property type="molecule type" value="Genomic_DNA"/>
</dbReference>
<gene>
    <name evidence="2" type="ORF">GCM10022262_01530</name>
</gene>
<comment type="caution">
    <text evidence="2">The sequence shown here is derived from an EMBL/GenBank/DDBJ whole genome shotgun (WGS) entry which is preliminary data.</text>
</comment>
<evidence type="ECO:0000313" key="3">
    <source>
        <dbReference type="Proteomes" id="UP001499841"/>
    </source>
</evidence>
<dbReference type="InterPro" id="IPR025576">
    <property type="entry name" value="YwiC"/>
</dbReference>
<keyword evidence="1" id="KW-0472">Membrane</keyword>
<dbReference type="Pfam" id="PF14256">
    <property type="entry name" value="YwiC"/>
    <property type="match status" value="1"/>
</dbReference>
<proteinExistence type="predicted"/>
<protein>
    <recommendedName>
        <fullName evidence="4">YwiC-like family protein</fullName>
    </recommendedName>
</protein>
<feature type="transmembrane region" description="Helical" evidence="1">
    <location>
        <begin position="52"/>
        <end position="70"/>
    </location>
</feature>
<name>A0ABP8EPD7_9MICO</name>
<evidence type="ECO:0000256" key="1">
    <source>
        <dbReference type="SAM" id="Phobius"/>
    </source>
</evidence>
<dbReference type="Proteomes" id="UP001499841">
    <property type="component" value="Unassembled WGS sequence"/>
</dbReference>
<feature type="transmembrane region" description="Helical" evidence="1">
    <location>
        <begin position="179"/>
        <end position="202"/>
    </location>
</feature>
<evidence type="ECO:0008006" key="4">
    <source>
        <dbReference type="Google" id="ProtNLM"/>
    </source>
</evidence>
<accession>A0ABP8EPD7</accession>
<organism evidence="2 3">
    <name type="scientific">Georgenia daeguensis</name>
    <dbReference type="NCBI Taxonomy" id="908355"/>
    <lineage>
        <taxon>Bacteria</taxon>
        <taxon>Bacillati</taxon>
        <taxon>Actinomycetota</taxon>
        <taxon>Actinomycetes</taxon>
        <taxon>Micrococcales</taxon>
        <taxon>Bogoriellaceae</taxon>
        <taxon>Georgenia</taxon>
    </lineage>
</organism>
<keyword evidence="1" id="KW-0812">Transmembrane</keyword>
<feature type="transmembrane region" description="Helical" evidence="1">
    <location>
        <begin position="235"/>
        <end position="254"/>
    </location>
</feature>
<feature type="transmembrane region" description="Helical" evidence="1">
    <location>
        <begin position="20"/>
        <end position="40"/>
    </location>
</feature>
<feature type="transmembrane region" description="Helical" evidence="1">
    <location>
        <begin position="208"/>
        <end position="228"/>
    </location>
</feature>